<name>A0ABP4PJZ7_9ACTN</name>
<keyword evidence="2" id="KW-1185">Reference proteome</keyword>
<comment type="caution">
    <text evidence="1">The sequence shown here is derived from an EMBL/GenBank/DDBJ whole genome shotgun (WGS) entry which is preliminary data.</text>
</comment>
<organism evidence="1 2">
    <name type="scientific">Kribbella sancticallisti</name>
    <dbReference type="NCBI Taxonomy" id="460087"/>
    <lineage>
        <taxon>Bacteria</taxon>
        <taxon>Bacillati</taxon>
        <taxon>Actinomycetota</taxon>
        <taxon>Actinomycetes</taxon>
        <taxon>Propionibacteriales</taxon>
        <taxon>Kribbellaceae</taxon>
        <taxon>Kribbella</taxon>
    </lineage>
</organism>
<evidence type="ECO:0000313" key="2">
    <source>
        <dbReference type="Proteomes" id="UP001500393"/>
    </source>
</evidence>
<proteinExistence type="predicted"/>
<reference evidence="2" key="1">
    <citation type="journal article" date="2019" name="Int. J. Syst. Evol. Microbiol.">
        <title>The Global Catalogue of Microorganisms (GCM) 10K type strain sequencing project: providing services to taxonomists for standard genome sequencing and annotation.</title>
        <authorList>
            <consortium name="The Broad Institute Genomics Platform"/>
            <consortium name="The Broad Institute Genome Sequencing Center for Infectious Disease"/>
            <person name="Wu L."/>
            <person name="Ma J."/>
        </authorList>
    </citation>
    <scope>NUCLEOTIDE SEQUENCE [LARGE SCALE GENOMIC DNA]</scope>
    <source>
        <strain evidence="2">JCM 14969</strain>
    </source>
</reference>
<dbReference type="EMBL" id="BAAAOS010000020">
    <property type="protein sequence ID" value="GAA1580332.1"/>
    <property type="molecule type" value="Genomic_DNA"/>
</dbReference>
<dbReference type="RefSeq" id="WP_344215575.1">
    <property type="nucleotide sequence ID" value="NZ_BAAAOS010000020.1"/>
</dbReference>
<evidence type="ECO:0000313" key="1">
    <source>
        <dbReference type="EMBL" id="GAA1580332.1"/>
    </source>
</evidence>
<gene>
    <name evidence="1" type="ORF">GCM10009789_37700</name>
</gene>
<sequence length="92" mass="9550">MLTNASAGFCTTVLCPATHVGELYDALQALALRLQCDRALVEPDDTLAWSASSAISANTDILRARTLTSPPPAAMSKDFSVLCLRGAAGALV</sequence>
<protein>
    <submittedName>
        <fullName evidence="1">Uncharacterized protein</fullName>
    </submittedName>
</protein>
<dbReference type="Proteomes" id="UP001500393">
    <property type="component" value="Unassembled WGS sequence"/>
</dbReference>
<accession>A0ABP4PJZ7</accession>